<evidence type="ECO:0000313" key="5">
    <source>
        <dbReference type="Proteomes" id="UP001176478"/>
    </source>
</evidence>
<reference evidence="3" key="3">
    <citation type="journal article" date="2024" name="Int. J. Antimicrob. Agents">
        <title>Identification of a novel Providencia species showing multi-drug-resistant in three patients with hospital-acquired infection.</title>
        <authorList>
            <person name="Yang W."/>
            <person name="Chen J."/>
            <person name="Yang F."/>
            <person name="Ji P."/>
            <person name="Shen S."/>
            <person name="Yin D."/>
            <person name="Hu F."/>
        </authorList>
    </citation>
    <scope>NUCLEOTIDE SEQUENCE</scope>
    <source>
        <strain evidence="3">CRE-138-0111</strain>
    </source>
</reference>
<feature type="chain" id="PRO_5041437309" description="Fimbrial protein" evidence="1">
    <location>
        <begin position="26"/>
        <end position="392"/>
    </location>
</feature>
<dbReference type="EMBL" id="JARRYG010000005">
    <property type="protein sequence ID" value="MDG4695936.1"/>
    <property type="molecule type" value="Genomic_DNA"/>
</dbReference>
<name>A0AA42FG48_9GAMM</name>
<evidence type="ECO:0008006" key="6">
    <source>
        <dbReference type="Google" id="ProtNLM"/>
    </source>
</evidence>
<protein>
    <recommendedName>
        <fullName evidence="6">Fimbrial protein</fullName>
    </recommendedName>
</protein>
<organism evidence="2 4">
    <name type="scientific">Providencia huashanensis</name>
    <dbReference type="NCBI Taxonomy" id="3037798"/>
    <lineage>
        <taxon>Bacteria</taxon>
        <taxon>Pseudomonadati</taxon>
        <taxon>Pseudomonadota</taxon>
        <taxon>Gammaproteobacteria</taxon>
        <taxon>Enterobacterales</taxon>
        <taxon>Morganellaceae</taxon>
        <taxon>Providencia</taxon>
    </lineage>
</organism>
<dbReference type="AlphaFoldDB" id="A0AA42FG48"/>
<evidence type="ECO:0000313" key="2">
    <source>
        <dbReference type="EMBL" id="MDG4695936.1"/>
    </source>
</evidence>
<accession>A0AA42FG48</accession>
<dbReference type="RefSeq" id="WP_166686842.1">
    <property type="nucleotide sequence ID" value="NZ_JARRYG010000005.1"/>
</dbReference>
<evidence type="ECO:0000256" key="1">
    <source>
        <dbReference type="SAM" id="SignalP"/>
    </source>
</evidence>
<sequence length="392" mass="42823">MNKCINGLLSAVALILGGIIATSHANDLRVPVGAIGYLGEVSPPVRTVYFEQVLNNSDILPNFPFIELITWKWREGPDSAFVYYPQEGAYGISLFNEFDESNRIILLINGVFSTTYARYNIPYDWSSGVRWETASFSLRHSKISSSKGMYHVPYGINYSGYFDFGLEPKSGTPGVLYTTFTHPAKFTGVITSYSAYAPQPLKKGRYLADDTIMMAHRNGYGDGYPKDKSEAVFIGEHQYMGIFVVDTCKVSAITNTKIDFGVQLAGTYPSPKNLANALAQVNVNCPDTGKYLISIKPNNALVDGNYTGMVLDPLDGNSDDLPYIATSIDATAKGDEVCIADSSQAINYTKSKQVYSSVGGNFIQGLNFALCVNGKIAPGKYRGSLDVNFLVE</sequence>
<dbReference type="EMBL" id="JAUQTG010000009">
    <property type="protein sequence ID" value="MDO7857712.1"/>
    <property type="molecule type" value="Genomic_DNA"/>
</dbReference>
<keyword evidence="1" id="KW-0732">Signal</keyword>
<reference evidence="3" key="2">
    <citation type="submission" date="2023-07" db="EMBL/GenBank/DDBJ databases">
        <authorList>
            <person name="Yang W."/>
            <person name="Chen J."/>
            <person name="Ji P."/>
            <person name="Hu F."/>
        </authorList>
    </citation>
    <scope>NUCLEOTIDE SEQUENCE</scope>
    <source>
        <strain evidence="3">CRE-138-0111</strain>
    </source>
</reference>
<evidence type="ECO:0000313" key="3">
    <source>
        <dbReference type="EMBL" id="MDO7857712.1"/>
    </source>
</evidence>
<dbReference type="Proteomes" id="UP001176478">
    <property type="component" value="Unassembled WGS sequence"/>
</dbReference>
<proteinExistence type="predicted"/>
<evidence type="ECO:0000313" key="4">
    <source>
        <dbReference type="Proteomes" id="UP001156701"/>
    </source>
</evidence>
<comment type="caution">
    <text evidence="2">The sequence shown here is derived from an EMBL/GenBank/DDBJ whole genome shotgun (WGS) entry which is preliminary data.</text>
</comment>
<feature type="signal peptide" evidence="1">
    <location>
        <begin position="1"/>
        <end position="25"/>
    </location>
</feature>
<gene>
    <name evidence="2" type="ORF">P7V44_06750</name>
    <name evidence="3" type="ORF">Q5E86_15440</name>
</gene>
<reference evidence="2" key="1">
    <citation type="submission" date="2023-03" db="EMBL/GenBank/DDBJ databases">
        <title>a new species belonging to Providencia genus.</title>
        <authorList>
            <person name="Yang W."/>
            <person name="Hu F."/>
            <person name="Shen S."/>
            <person name="Ding L."/>
            <person name="Yin D."/>
        </authorList>
    </citation>
    <scope>NUCLEOTIDE SEQUENCE</scope>
    <source>
        <strain evidence="2">CRE-3FA-0001</strain>
    </source>
</reference>
<keyword evidence="5" id="KW-1185">Reference proteome</keyword>
<dbReference type="Proteomes" id="UP001156701">
    <property type="component" value="Unassembled WGS sequence"/>
</dbReference>